<dbReference type="GO" id="GO:0050567">
    <property type="term" value="F:glutaminyl-tRNA synthase (glutamine-hydrolyzing) activity"/>
    <property type="evidence" value="ECO:0007669"/>
    <property type="project" value="UniProtKB-UniRule"/>
</dbReference>
<dbReference type="InterPro" id="IPR036113">
    <property type="entry name" value="Asp/Glu-ADT_sf_sub_c"/>
</dbReference>
<dbReference type="PANTHER" id="PTHR15004:SF0">
    <property type="entry name" value="GLUTAMYL-TRNA(GLN) AMIDOTRANSFERASE SUBUNIT C, MITOCHONDRIAL"/>
    <property type="match status" value="1"/>
</dbReference>
<comment type="similarity">
    <text evidence="1">Belongs to the GatC family.</text>
</comment>
<dbReference type="AlphaFoldDB" id="A0A6N7EXV9"/>
<dbReference type="HAMAP" id="MF_00122">
    <property type="entry name" value="GatC"/>
    <property type="match status" value="1"/>
</dbReference>
<dbReference type="GO" id="GO:0070681">
    <property type="term" value="P:glutaminyl-tRNAGln biosynthesis via transamidation"/>
    <property type="evidence" value="ECO:0007669"/>
    <property type="project" value="TreeGrafter"/>
</dbReference>
<dbReference type="GO" id="GO:0006412">
    <property type="term" value="P:translation"/>
    <property type="evidence" value="ECO:0007669"/>
    <property type="project" value="UniProtKB-UniRule"/>
</dbReference>
<evidence type="ECO:0000313" key="3">
    <source>
        <dbReference type="Proteomes" id="UP000471298"/>
    </source>
</evidence>
<dbReference type="Pfam" id="PF02686">
    <property type="entry name" value="GatC"/>
    <property type="match status" value="1"/>
</dbReference>
<dbReference type="GO" id="GO:0016740">
    <property type="term" value="F:transferase activity"/>
    <property type="evidence" value="ECO:0007669"/>
    <property type="project" value="UniProtKB-KW"/>
</dbReference>
<comment type="function">
    <text evidence="1">Allows the formation of correctly charged Asn-tRNA(Asn) or Gln-tRNA(Gln) through the transamidation of misacylated Asp-tRNA(Asn) or Glu-tRNA(Gln) in organisms which lack either or both of asparaginyl-tRNA or glutaminyl-tRNA synthetases. The reaction takes place in the presence of glutamine and ATP through an activated phospho-Asp-tRNA(Asn) or phospho-Glu-tRNA(Gln).</text>
</comment>
<dbReference type="Proteomes" id="UP000471298">
    <property type="component" value="Unassembled WGS sequence"/>
</dbReference>
<keyword evidence="1" id="KW-0648">Protein biosynthesis</keyword>
<dbReference type="PANTHER" id="PTHR15004">
    <property type="entry name" value="GLUTAMYL-TRNA(GLN) AMIDOTRANSFERASE SUBUNIT C, MITOCHONDRIAL"/>
    <property type="match status" value="1"/>
</dbReference>
<comment type="catalytic activity">
    <reaction evidence="1">
        <text>L-aspartyl-tRNA(Asn) + L-glutamine + ATP + H2O = L-asparaginyl-tRNA(Asn) + L-glutamate + ADP + phosphate + 2 H(+)</text>
        <dbReference type="Rhea" id="RHEA:14513"/>
        <dbReference type="Rhea" id="RHEA-COMP:9674"/>
        <dbReference type="Rhea" id="RHEA-COMP:9677"/>
        <dbReference type="ChEBI" id="CHEBI:15377"/>
        <dbReference type="ChEBI" id="CHEBI:15378"/>
        <dbReference type="ChEBI" id="CHEBI:29985"/>
        <dbReference type="ChEBI" id="CHEBI:30616"/>
        <dbReference type="ChEBI" id="CHEBI:43474"/>
        <dbReference type="ChEBI" id="CHEBI:58359"/>
        <dbReference type="ChEBI" id="CHEBI:78515"/>
        <dbReference type="ChEBI" id="CHEBI:78516"/>
        <dbReference type="ChEBI" id="CHEBI:456216"/>
    </reaction>
</comment>
<protein>
    <recommendedName>
        <fullName evidence="1">Aspartyl/glutamyl-tRNA(Asn/Gln) amidotransferase subunit C</fullName>
        <shortName evidence="1">Asp/Glu-ADT subunit C</shortName>
        <ecNumber evidence="1">6.3.5.-</ecNumber>
    </recommendedName>
</protein>
<keyword evidence="1" id="KW-0067">ATP-binding</keyword>
<keyword evidence="2" id="KW-0808">Transferase</keyword>
<organism evidence="2 3">
    <name type="scientific">Ostreibacterium oceani</name>
    <dbReference type="NCBI Taxonomy" id="2654998"/>
    <lineage>
        <taxon>Bacteria</taxon>
        <taxon>Pseudomonadati</taxon>
        <taxon>Pseudomonadota</taxon>
        <taxon>Gammaproteobacteria</taxon>
        <taxon>Cardiobacteriales</taxon>
        <taxon>Ostreibacteriaceae</taxon>
        <taxon>Ostreibacterium</taxon>
    </lineage>
</organism>
<reference evidence="2 3" key="1">
    <citation type="submission" date="2019-10" db="EMBL/GenBank/DDBJ databases">
        <title>Cardiobacteriales fam. a chemoheterotrophic member of the order Cardiobacteriales, and proposal of Cardiobacteriales fam. nov.</title>
        <authorList>
            <person name="Wang C."/>
        </authorList>
    </citation>
    <scope>NUCLEOTIDE SEQUENCE [LARGE SCALE GENOMIC DNA]</scope>
    <source>
        <strain evidence="2 3">ML27</strain>
    </source>
</reference>
<evidence type="ECO:0000256" key="1">
    <source>
        <dbReference type="HAMAP-Rule" id="MF_00122"/>
    </source>
</evidence>
<proteinExistence type="inferred from homology"/>
<accession>A0A6N7EXV9</accession>
<dbReference type="InterPro" id="IPR003837">
    <property type="entry name" value="GatC"/>
</dbReference>
<dbReference type="NCBIfam" id="TIGR00135">
    <property type="entry name" value="gatC"/>
    <property type="match status" value="1"/>
</dbReference>
<sequence length="95" mass="10500">MKIDNDTLAQLEQLAKIQITPSEHDKTIAKITGVLTMLDCIDFESVSSVEPLYHPLEISQPLRPDSADADIDRETLQAQAPQTEAGLFLVPKVIE</sequence>
<keyword evidence="1" id="KW-0547">Nucleotide-binding</keyword>
<dbReference type="EMBL" id="WHNW01000007">
    <property type="protein sequence ID" value="MPV86425.1"/>
    <property type="molecule type" value="Genomic_DNA"/>
</dbReference>
<keyword evidence="1" id="KW-0436">Ligase</keyword>
<dbReference type="GO" id="GO:0006450">
    <property type="term" value="P:regulation of translational fidelity"/>
    <property type="evidence" value="ECO:0007669"/>
    <property type="project" value="InterPro"/>
</dbReference>
<name>A0A6N7EXV9_9GAMM</name>
<comment type="subunit">
    <text evidence="1">Heterotrimer of A, B and C subunits.</text>
</comment>
<dbReference type="EC" id="6.3.5.-" evidence="1"/>
<gene>
    <name evidence="1 2" type="primary">gatC</name>
    <name evidence="2" type="ORF">GCU85_06740</name>
</gene>
<keyword evidence="3" id="KW-1185">Reference proteome</keyword>
<comment type="caution">
    <text evidence="2">The sequence shown here is derived from an EMBL/GenBank/DDBJ whole genome shotgun (WGS) entry which is preliminary data.</text>
</comment>
<dbReference type="RefSeq" id="WP_152810421.1">
    <property type="nucleotide sequence ID" value="NZ_WHNW01000007.1"/>
</dbReference>
<dbReference type="GO" id="GO:0005524">
    <property type="term" value="F:ATP binding"/>
    <property type="evidence" value="ECO:0007669"/>
    <property type="project" value="UniProtKB-KW"/>
</dbReference>
<comment type="catalytic activity">
    <reaction evidence="1">
        <text>L-glutamyl-tRNA(Gln) + L-glutamine + ATP + H2O = L-glutaminyl-tRNA(Gln) + L-glutamate + ADP + phosphate + H(+)</text>
        <dbReference type="Rhea" id="RHEA:17521"/>
        <dbReference type="Rhea" id="RHEA-COMP:9681"/>
        <dbReference type="Rhea" id="RHEA-COMP:9684"/>
        <dbReference type="ChEBI" id="CHEBI:15377"/>
        <dbReference type="ChEBI" id="CHEBI:15378"/>
        <dbReference type="ChEBI" id="CHEBI:29985"/>
        <dbReference type="ChEBI" id="CHEBI:30616"/>
        <dbReference type="ChEBI" id="CHEBI:43474"/>
        <dbReference type="ChEBI" id="CHEBI:58359"/>
        <dbReference type="ChEBI" id="CHEBI:78520"/>
        <dbReference type="ChEBI" id="CHEBI:78521"/>
        <dbReference type="ChEBI" id="CHEBI:456216"/>
    </reaction>
</comment>
<dbReference type="SUPFAM" id="SSF141000">
    <property type="entry name" value="Glu-tRNAGln amidotransferase C subunit"/>
    <property type="match status" value="1"/>
</dbReference>
<evidence type="ECO:0000313" key="2">
    <source>
        <dbReference type="EMBL" id="MPV86425.1"/>
    </source>
</evidence>
<dbReference type="InParanoid" id="A0A6N7EXV9"/>